<evidence type="ECO:0000313" key="2">
    <source>
        <dbReference type="Proteomes" id="UP000684084"/>
    </source>
</evidence>
<gene>
    <name evidence="1" type="ORF">CHRIB12_LOCUS13418</name>
</gene>
<dbReference type="OrthoDB" id="10402783at2759"/>
<name>A0A915ZF37_9GLOM</name>
<sequence length="67" mass="7433">MQGSELYLTLHVAGITIYLNLEKVFKNLANIHMNTPQEYPSTCGASSLSNIKSKFSTEEYPPTANLI</sequence>
<proteinExistence type="predicted"/>
<evidence type="ECO:0000313" key="1">
    <source>
        <dbReference type="EMBL" id="CAB5372126.1"/>
    </source>
</evidence>
<dbReference type="Proteomes" id="UP000684084">
    <property type="component" value="Unassembled WGS sequence"/>
</dbReference>
<dbReference type="EMBL" id="CAGKOT010000030">
    <property type="protein sequence ID" value="CAB5372126.1"/>
    <property type="molecule type" value="Genomic_DNA"/>
</dbReference>
<dbReference type="AlphaFoldDB" id="A0A915ZF37"/>
<comment type="caution">
    <text evidence="1">The sequence shown here is derived from an EMBL/GenBank/DDBJ whole genome shotgun (WGS) entry which is preliminary data.</text>
</comment>
<accession>A0A915ZF37</accession>
<protein>
    <submittedName>
        <fullName evidence="1">Uncharacterized protein</fullName>
    </submittedName>
</protein>
<reference evidence="1" key="1">
    <citation type="submission" date="2020-05" db="EMBL/GenBank/DDBJ databases">
        <authorList>
            <person name="Rincon C."/>
            <person name="Sanders R I."/>
            <person name="Robbins C."/>
            <person name="Chaturvedi A."/>
        </authorList>
    </citation>
    <scope>NUCLEOTIDE SEQUENCE</scope>
    <source>
        <strain evidence="1">CHB12</strain>
    </source>
</reference>
<organism evidence="1 2">
    <name type="scientific">Rhizophagus irregularis</name>
    <dbReference type="NCBI Taxonomy" id="588596"/>
    <lineage>
        <taxon>Eukaryota</taxon>
        <taxon>Fungi</taxon>
        <taxon>Fungi incertae sedis</taxon>
        <taxon>Mucoromycota</taxon>
        <taxon>Glomeromycotina</taxon>
        <taxon>Glomeromycetes</taxon>
        <taxon>Glomerales</taxon>
        <taxon>Glomeraceae</taxon>
        <taxon>Rhizophagus</taxon>
    </lineage>
</organism>